<dbReference type="OrthoDB" id="1120813at2"/>
<evidence type="ECO:0000313" key="3">
    <source>
        <dbReference type="Proteomes" id="UP000037755"/>
    </source>
</evidence>
<feature type="signal peptide" evidence="1">
    <location>
        <begin position="1"/>
        <end position="21"/>
    </location>
</feature>
<evidence type="ECO:0008006" key="4">
    <source>
        <dbReference type="Google" id="ProtNLM"/>
    </source>
</evidence>
<keyword evidence="3" id="KW-1185">Reference proteome</keyword>
<name>A0A0M8MFV1_9FLAO</name>
<evidence type="ECO:0000313" key="2">
    <source>
        <dbReference type="EMBL" id="KOS04738.1"/>
    </source>
</evidence>
<dbReference type="RefSeq" id="WP_054405770.1">
    <property type="nucleotide sequence ID" value="NZ_FOYA01000013.1"/>
</dbReference>
<sequence>MKNLYLLIASALLLSCSTTKQTTVAQQQDVYDVINAVMSYQEYIDTDDLLLDKLVVPYKHDVKGLYDEETPEDVILQQEKELLAAAGNAKAFPLDTTRIKGSYRWFAAQKHKEMFKDGYNNSGWEPLFKEYGERSYCLVSVPVFTKDRTIAVVTIRRTNDWQTGSGATFVIKKINGVWTVLGKSSMWIS</sequence>
<keyword evidence="1" id="KW-0732">Signal</keyword>
<evidence type="ECO:0000256" key="1">
    <source>
        <dbReference type="SAM" id="SignalP"/>
    </source>
</evidence>
<accession>A0A0M8MFV1</accession>
<feature type="chain" id="PRO_5005818323" description="DUF3828 domain-containing protein" evidence="1">
    <location>
        <begin position="22"/>
        <end position="189"/>
    </location>
</feature>
<protein>
    <recommendedName>
        <fullName evidence="4">DUF3828 domain-containing protein</fullName>
    </recommendedName>
</protein>
<dbReference type="EMBL" id="LIYD01000005">
    <property type="protein sequence ID" value="KOS04738.1"/>
    <property type="molecule type" value="Genomic_DNA"/>
</dbReference>
<dbReference type="Proteomes" id="UP000037755">
    <property type="component" value="Unassembled WGS sequence"/>
</dbReference>
<dbReference type="PROSITE" id="PS51257">
    <property type="entry name" value="PROKAR_LIPOPROTEIN"/>
    <property type="match status" value="1"/>
</dbReference>
<organism evidence="2 3">
    <name type="scientific">Flavobacterium akiainvivens</name>
    <dbReference type="NCBI Taxonomy" id="1202724"/>
    <lineage>
        <taxon>Bacteria</taxon>
        <taxon>Pseudomonadati</taxon>
        <taxon>Bacteroidota</taxon>
        <taxon>Flavobacteriia</taxon>
        <taxon>Flavobacteriales</taxon>
        <taxon>Flavobacteriaceae</taxon>
        <taxon>Flavobacterium</taxon>
    </lineage>
</organism>
<comment type="caution">
    <text evidence="2">The sequence shown here is derived from an EMBL/GenBank/DDBJ whole genome shotgun (WGS) entry which is preliminary data.</text>
</comment>
<dbReference type="AlphaFoldDB" id="A0A0M8MFV1"/>
<reference evidence="2 3" key="1">
    <citation type="submission" date="2015-08" db="EMBL/GenBank/DDBJ databases">
        <title>Whole genome sequence of Flavobacterium akiainvivens IK-1T, from decaying Wikstroemia oahuensis, an endemic Hawaiian shrub.</title>
        <authorList>
            <person name="Wan X."/>
            <person name="Hou S."/>
            <person name="Saito J."/>
            <person name="Donachie S."/>
        </authorList>
    </citation>
    <scope>NUCLEOTIDE SEQUENCE [LARGE SCALE GENOMIC DNA]</scope>
    <source>
        <strain evidence="2 3">IK-1</strain>
    </source>
</reference>
<proteinExistence type="predicted"/>
<gene>
    <name evidence="2" type="ORF">AM493_00755</name>
</gene>
<dbReference type="STRING" id="1202724.AM493_00755"/>
<dbReference type="PATRIC" id="fig|1202724.3.peg.147"/>